<evidence type="ECO:0000256" key="1">
    <source>
        <dbReference type="ARBA" id="ARBA00035644"/>
    </source>
</evidence>
<dbReference type="Gene3D" id="3.40.50.80">
    <property type="entry name" value="Nucleotide-binding domain of ferredoxin-NADP reductase (FNR) module"/>
    <property type="match status" value="1"/>
</dbReference>
<evidence type="ECO:0000313" key="4">
    <source>
        <dbReference type="Proteomes" id="UP000466966"/>
    </source>
</evidence>
<evidence type="ECO:0000259" key="2">
    <source>
        <dbReference type="PROSITE" id="PS51384"/>
    </source>
</evidence>
<protein>
    <submittedName>
        <fullName evidence="3">Siderophore-interacting protein</fullName>
    </submittedName>
</protein>
<sequence>MAPPHRPPPRTLTVIGKSAVTPNMLRVTLGGSGLEGFPAGQQGGYVKLQLPQVEGKKAVRTYTIRNQRDGEIDLDFALHGDTATGHAGPATEWALGVEPGATIEVGGPGPAKPLPAGFGFYFVAGDLTALPAIAVNLAALPDNACGMAVIEVASPDDCQDLARPKGVDVVWLVTEQPGSRPDKLAEEARAAALPLEETYAWVACEFSAMQALRAYLRDECGLGPDRLYISSYWKSGLTEDAHKLAKRADAEAQAD</sequence>
<comment type="caution">
    <text evidence="3">The sequence shown here is derived from an EMBL/GenBank/DDBJ whole genome shotgun (WGS) entry which is preliminary data.</text>
</comment>
<dbReference type="RefSeq" id="WP_160771868.1">
    <property type="nucleotide sequence ID" value="NZ_WTYV01000003.1"/>
</dbReference>
<dbReference type="GO" id="GO:0016491">
    <property type="term" value="F:oxidoreductase activity"/>
    <property type="evidence" value="ECO:0007669"/>
    <property type="project" value="InterPro"/>
</dbReference>
<dbReference type="EMBL" id="WTYV01000003">
    <property type="protein sequence ID" value="MXO71938.1"/>
    <property type="molecule type" value="Genomic_DNA"/>
</dbReference>
<dbReference type="OrthoDB" id="9814826at2"/>
<reference evidence="3 4" key="1">
    <citation type="submission" date="2019-12" db="EMBL/GenBank/DDBJ databases">
        <title>Genomic-based taxomic classification of the family Erythrobacteraceae.</title>
        <authorList>
            <person name="Xu L."/>
        </authorList>
    </citation>
    <scope>NUCLEOTIDE SEQUENCE [LARGE SCALE GENOMIC DNA]</scope>
    <source>
        <strain evidence="3 4">M0322</strain>
    </source>
</reference>
<dbReference type="InterPro" id="IPR039374">
    <property type="entry name" value="SIP_fam"/>
</dbReference>
<name>A0A844YY51_9SPHN</name>
<organism evidence="3 4">
    <name type="scientific">Alteraurantiacibacter buctensis</name>
    <dbReference type="NCBI Taxonomy" id="1503981"/>
    <lineage>
        <taxon>Bacteria</taxon>
        <taxon>Pseudomonadati</taxon>
        <taxon>Pseudomonadota</taxon>
        <taxon>Alphaproteobacteria</taxon>
        <taxon>Sphingomonadales</taxon>
        <taxon>Erythrobacteraceae</taxon>
        <taxon>Alteraurantiacibacter</taxon>
    </lineage>
</organism>
<evidence type="ECO:0000313" key="3">
    <source>
        <dbReference type="EMBL" id="MXO71938.1"/>
    </source>
</evidence>
<dbReference type="Pfam" id="PF08021">
    <property type="entry name" value="FAD_binding_9"/>
    <property type="match status" value="1"/>
</dbReference>
<dbReference type="AlphaFoldDB" id="A0A844YY51"/>
<dbReference type="Gene3D" id="2.40.30.10">
    <property type="entry name" value="Translation factors"/>
    <property type="match status" value="1"/>
</dbReference>
<accession>A0A844YY51</accession>
<dbReference type="Pfam" id="PF04954">
    <property type="entry name" value="SIP"/>
    <property type="match status" value="1"/>
</dbReference>
<dbReference type="InterPro" id="IPR007037">
    <property type="entry name" value="SIP_rossman_dom"/>
</dbReference>
<dbReference type="InterPro" id="IPR013113">
    <property type="entry name" value="SIP_FAD-bd"/>
</dbReference>
<proteinExistence type="inferred from homology"/>
<dbReference type="InterPro" id="IPR017938">
    <property type="entry name" value="Riboflavin_synthase-like_b-brl"/>
</dbReference>
<dbReference type="PANTHER" id="PTHR30157:SF0">
    <property type="entry name" value="NADPH-DEPENDENT FERRIC-CHELATE REDUCTASE"/>
    <property type="match status" value="1"/>
</dbReference>
<keyword evidence="4" id="KW-1185">Reference proteome</keyword>
<feature type="domain" description="FAD-binding FR-type" evidence="2">
    <location>
        <begin position="7"/>
        <end position="115"/>
    </location>
</feature>
<dbReference type="InterPro" id="IPR039261">
    <property type="entry name" value="FNR_nucleotide-bd"/>
</dbReference>
<gene>
    <name evidence="3" type="ORF">GRI99_09855</name>
</gene>
<dbReference type="CDD" id="cd06193">
    <property type="entry name" value="siderophore_interacting"/>
    <property type="match status" value="1"/>
</dbReference>
<comment type="similarity">
    <text evidence="1">Belongs to the SIP oxidoreductase family.</text>
</comment>
<dbReference type="InterPro" id="IPR017927">
    <property type="entry name" value="FAD-bd_FR_type"/>
</dbReference>
<dbReference type="PROSITE" id="PS51384">
    <property type="entry name" value="FAD_FR"/>
    <property type="match status" value="1"/>
</dbReference>
<dbReference type="SUPFAM" id="SSF63380">
    <property type="entry name" value="Riboflavin synthase domain-like"/>
    <property type="match status" value="1"/>
</dbReference>
<dbReference type="Proteomes" id="UP000466966">
    <property type="component" value="Unassembled WGS sequence"/>
</dbReference>
<dbReference type="PANTHER" id="PTHR30157">
    <property type="entry name" value="FERRIC REDUCTASE, NADPH-DEPENDENT"/>
    <property type="match status" value="1"/>
</dbReference>